<gene>
    <name evidence="2" type="ORF">ETH_00024270</name>
</gene>
<dbReference type="VEuPathDB" id="ToxoDB:ETH_00024270"/>
<organism evidence="1">
    <name type="scientific">Eimeria tenella</name>
    <name type="common">Coccidian parasite</name>
    <dbReference type="NCBI Taxonomy" id="5802"/>
    <lineage>
        <taxon>Eukaryota</taxon>
        <taxon>Sar</taxon>
        <taxon>Alveolata</taxon>
        <taxon>Apicomplexa</taxon>
        <taxon>Conoidasida</taxon>
        <taxon>Coccidia</taxon>
        <taxon>Eucoccidiorida</taxon>
        <taxon>Eimeriorina</taxon>
        <taxon>Eimeriidae</taxon>
        <taxon>Eimeria</taxon>
    </lineage>
</organism>
<dbReference type="OrthoDB" id="345191at2759"/>
<dbReference type="OMA" id="MTNVVEC"/>
<reference evidence="2" key="2">
    <citation type="submission" date="2013-10" db="EMBL/GenBank/DDBJ databases">
        <title>Genomic analysis of the causative agents of coccidiosis in chickens.</title>
        <authorList>
            <person name="Reid A.J."/>
            <person name="Blake D."/>
            <person name="Billington K."/>
            <person name="Browne H."/>
            <person name="Dunn M."/>
            <person name="Hung S."/>
            <person name="Kawahara F."/>
            <person name="Miranda-Saavedra D."/>
            <person name="Mourier T."/>
            <person name="Nagra H."/>
            <person name="Otto T.D."/>
            <person name="Rawlings N."/>
            <person name="Sanchez A."/>
            <person name="Sanders M."/>
            <person name="Subramaniam C."/>
            <person name="Tay Y."/>
            <person name="Dear P."/>
            <person name="Doerig C."/>
            <person name="Gruber A."/>
            <person name="Parkinson J."/>
            <person name="Shirley M."/>
            <person name="Wan K.L."/>
            <person name="Berriman M."/>
            <person name="Tomley F."/>
            <person name="Pain A."/>
        </authorList>
    </citation>
    <scope>NUCLEOTIDE SEQUENCE [LARGE SCALE GENOMIC DNA]</scope>
    <source>
        <strain evidence="2">Houghton</strain>
    </source>
</reference>
<dbReference type="EMBL" id="JN987308">
    <property type="protein sequence ID" value="AET50531.1"/>
    <property type="molecule type" value="mRNA"/>
</dbReference>
<dbReference type="RefSeq" id="XP_013230639.1">
    <property type="nucleotide sequence ID" value="XM_013375185.1"/>
</dbReference>
<dbReference type="EMBL" id="HG674763">
    <property type="protein sequence ID" value="CDJ39886.1"/>
    <property type="molecule type" value="Genomic_DNA"/>
</dbReference>
<evidence type="ECO:0000313" key="1">
    <source>
        <dbReference type="EMBL" id="AET50531.1"/>
    </source>
</evidence>
<evidence type="ECO:0000313" key="3">
    <source>
        <dbReference type="Proteomes" id="UP000030747"/>
    </source>
</evidence>
<dbReference type="AlphaFoldDB" id="H9B971"/>
<evidence type="ECO:0000313" key="2">
    <source>
        <dbReference type="EMBL" id="CDJ39886.1"/>
    </source>
</evidence>
<keyword evidence="3" id="KW-1185">Reference proteome</keyword>
<reference evidence="1" key="1">
    <citation type="journal article" date="2012" name="BMC Genomics">
        <title>Characterisation of full-length cDNA sequences provides insights into the Eimeria tenella transcriptome.</title>
        <authorList>
            <person name="Amiruddin N."/>
            <person name="Lee X.W."/>
            <person name="Blake D.P."/>
            <person name="Suzuki Y."/>
            <person name="Tay Y.L."/>
            <person name="Lim L.S."/>
            <person name="Tomley F.M."/>
            <person name="Watanabe J."/>
            <person name="Sugimoto C."/>
            <person name="Wan K.L."/>
        </authorList>
    </citation>
    <scope>NUCLEOTIDE SEQUENCE</scope>
    <source>
        <strain evidence="1">Houghton</strain>
    </source>
</reference>
<sequence>MEAVNKLCSCRFEPLVEVPVPEKAVVWTSKNYYDGSGWVGLADGEKLSLKPTLFADNRLLFLEPVEGVCEAFSSVQSGKYDVKCWSKLGCHLGIEGDQNVFLSTPKLKEVAVYSHPERLPAFPKSWKPLLFTLNSSVITFRLTDTLCLVVTIDESKTTKVHCVDYNGGFALSHPASDSALAYGSLAVKGFEALPHCEVIPRVTSAAGEWGFFVQLFQWGSFVVPKAVDLTRPSSILGMGLGKKVDCLGVLLLPPNLVVMVHLETPKVQRSLQHGKDYLLTAVKTSETDLDIFLVMDGQLSVFNYSFDLRLNRPNKPRHLDNAAFKGSLELDDKKKCSRFIFQNTKNSKVLVPQGCPLSEGDHLVSSSLIAVFDAEICMYLTHPPALKLCSAFNTVALPVD</sequence>
<protein>
    <submittedName>
        <fullName evidence="1">Uncharacterized protein</fullName>
    </submittedName>
</protein>
<proteinExistence type="evidence at transcript level"/>
<dbReference type="VEuPathDB" id="ToxoDB:ETH2_1563200"/>
<name>H9B971_EIMTE</name>
<accession>H9B971</accession>
<reference evidence="2" key="3">
    <citation type="submission" date="2013-10" db="EMBL/GenBank/DDBJ databases">
        <authorList>
            <person name="Aslett M."/>
        </authorList>
    </citation>
    <scope>NUCLEOTIDE SEQUENCE [LARGE SCALE GENOMIC DNA]</scope>
    <source>
        <strain evidence="2">Houghton</strain>
    </source>
</reference>
<dbReference type="GeneID" id="25253966"/>
<dbReference type="Proteomes" id="UP000030747">
    <property type="component" value="Unassembled WGS sequence"/>
</dbReference>